<proteinExistence type="predicted"/>
<dbReference type="EMBL" id="GBXM01055002">
    <property type="protein sequence ID" value="JAH53575.1"/>
    <property type="molecule type" value="Transcribed_RNA"/>
</dbReference>
<protein>
    <submittedName>
        <fullName evidence="1">Uncharacterized protein</fullName>
    </submittedName>
</protein>
<reference evidence="1" key="2">
    <citation type="journal article" date="2015" name="Fish Shellfish Immunol.">
        <title>Early steps in the European eel (Anguilla anguilla)-Vibrio vulnificus interaction in the gills: Role of the RtxA13 toxin.</title>
        <authorList>
            <person name="Callol A."/>
            <person name="Pajuelo D."/>
            <person name="Ebbesson L."/>
            <person name="Teles M."/>
            <person name="MacKenzie S."/>
            <person name="Amaro C."/>
        </authorList>
    </citation>
    <scope>NUCLEOTIDE SEQUENCE</scope>
</reference>
<name>A0A0E9TL33_ANGAN</name>
<sequence length="18" mass="1974">MLADQNRAQATTTTLLLI</sequence>
<dbReference type="AlphaFoldDB" id="A0A0E9TL33"/>
<accession>A0A0E9TL33</accession>
<evidence type="ECO:0000313" key="1">
    <source>
        <dbReference type="EMBL" id="JAH53575.1"/>
    </source>
</evidence>
<organism evidence="1">
    <name type="scientific">Anguilla anguilla</name>
    <name type="common">European freshwater eel</name>
    <name type="synonym">Muraena anguilla</name>
    <dbReference type="NCBI Taxonomy" id="7936"/>
    <lineage>
        <taxon>Eukaryota</taxon>
        <taxon>Metazoa</taxon>
        <taxon>Chordata</taxon>
        <taxon>Craniata</taxon>
        <taxon>Vertebrata</taxon>
        <taxon>Euteleostomi</taxon>
        <taxon>Actinopterygii</taxon>
        <taxon>Neopterygii</taxon>
        <taxon>Teleostei</taxon>
        <taxon>Anguilliformes</taxon>
        <taxon>Anguillidae</taxon>
        <taxon>Anguilla</taxon>
    </lineage>
</organism>
<reference evidence="1" key="1">
    <citation type="submission" date="2014-11" db="EMBL/GenBank/DDBJ databases">
        <authorList>
            <person name="Amaro Gonzalez C."/>
        </authorList>
    </citation>
    <scope>NUCLEOTIDE SEQUENCE</scope>
</reference>